<evidence type="ECO:0000313" key="1">
    <source>
        <dbReference type="EMBL" id="MBK1815843.1"/>
    </source>
</evidence>
<dbReference type="Pfam" id="PF07396">
    <property type="entry name" value="Porin_O_P"/>
    <property type="match status" value="1"/>
</dbReference>
<proteinExistence type="predicted"/>
<dbReference type="Gene3D" id="2.40.160.10">
    <property type="entry name" value="Porin"/>
    <property type="match status" value="1"/>
</dbReference>
<accession>A0A934VA49</accession>
<evidence type="ECO:0008006" key="3">
    <source>
        <dbReference type="Google" id="ProtNLM"/>
    </source>
</evidence>
<reference evidence="1" key="1">
    <citation type="submission" date="2021-01" db="EMBL/GenBank/DDBJ databases">
        <title>Modified the classification status of verrucomicrobia.</title>
        <authorList>
            <person name="Feng X."/>
        </authorList>
    </citation>
    <scope>NUCLEOTIDE SEQUENCE</scope>
    <source>
        <strain evidence="1">JCM 18052</strain>
    </source>
</reference>
<dbReference type="AlphaFoldDB" id="A0A934VA49"/>
<dbReference type="InterPro" id="IPR010870">
    <property type="entry name" value="Porin_O/P"/>
</dbReference>
<sequence length="376" mass="41733">MTLLALTIGTQATFAEDSYTATMDELWSHATLYKDDRNPILQEFKLRGRYQGQYWDVDADQGSQSNWEDRRSRFGFDAKLFEKKVEVRADFQSNDGFEDIYDGLVDAYVRWKPTSSLSLTLGKMKPLIGQYDFLESTNSQPTFERSQIFNQLNVNRATGLTVEHGIDDFSWRAGIYSNDTPTTTGGSGSFGDGEFGDMNGGFSTTLGVGYDLKKTLCTDKAQVNLDWLHSEREDGDFVLGRYDDILSASFVVKQEAAAVVLEGFFASGGDGDDSDVFGFFIQPTYDIIPKKLQLVGRYSFSDSSGALGVVGQSRYERPVADNGGRGDIYNAFYGGVQYFIHGDKLKLMGGAEWAQLRGNGEAYEGTTLLTGIRLSF</sequence>
<keyword evidence="2" id="KW-1185">Reference proteome</keyword>
<dbReference type="SUPFAM" id="SSF56935">
    <property type="entry name" value="Porins"/>
    <property type="match status" value="1"/>
</dbReference>
<comment type="caution">
    <text evidence="1">The sequence shown here is derived from an EMBL/GenBank/DDBJ whole genome shotgun (WGS) entry which is preliminary data.</text>
</comment>
<name>A0A934VA49_9BACT</name>
<dbReference type="Proteomes" id="UP000600139">
    <property type="component" value="Unassembled WGS sequence"/>
</dbReference>
<dbReference type="RefSeq" id="WP_200350804.1">
    <property type="nucleotide sequence ID" value="NZ_BAABHZ010000007.1"/>
</dbReference>
<gene>
    <name evidence="1" type="ORF">JIN84_09455</name>
</gene>
<organism evidence="1 2">
    <name type="scientific">Luteolibacter yonseiensis</name>
    <dbReference type="NCBI Taxonomy" id="1144680"/>
    <lineage>
        <taxon>Bacteria</taxon>
        <taxon>Pseudomonadati</taxon>
        <taxon>Verrucomicrobiota</taxon>
        <taxon>Verrucomicrobiia</taxon>
        <taxon>Verrucomicrobiales</taxon>
        <taxon>Verrucomicrobiaceae</taxon>
        <taxon>Luteolibacter</taxon>
    </lineage>
</organism>
<dbReference type="InterPro" id="IPR023614">
    <property type="entry name" value="Porin_dom_sf"/>
</dbReference>
<dbReference type="EMBL" id="JAENIK010000010">
    <property type="protein sequence ID" value="MBK1815843.1"/>
    <property type="molecule type" value="Genomic_DNA"/>
</dbReference>
<protein>
    <recommendedName>
        <fullName evidence="3">Porin</fullName>
    </recommendedName>
</protein>
<evidence type="ECO:0000313" key="2">
    <source>
        <dbReference type="Proteomes" id="UP000600139"/>
    </source>
</evidence>